<accession>A0A7R9MHJ3</accession>
<name>A0A7R9MHJ3_9ACAR</name>
<evidence type="ECO:0000313" key="2">
    <source>
        <dbReference type="Proteomes" id="UP000728032"/>
    </source>
</evidence>
<proteinExistence type="predicted"/>
<sequence length="15" mass="1666">MPSRVSILSCRAMKS</sequence>
<evidence type="ECO:0000313" key="1">
    <source>
        <dbReference type="EMBL" id="CAD7659930.1"/>
    </source>
</evidence>
<keyword evidence="2" id="KW-1185">Reference proteome</keyword>
<dbReference type="Proteomes" id="UP000728032">
    <property type="component" value="Unassembled WGS sequence"/>
</dbReference>
<organism evidence="1">
    <name type="scientific">Oppiella nova</name>
    <dbReference type="NCBI Taxonomy" id="334625"/>
    <lineage>
        <taxon>Eukaryota</taxon>
        <taxon>Metazoa</taxon>
        <taxon>Ecdysozoa</taxon>
        <taxon>Arthropoda</taxon>
        <taxon>Chelicerata</taxon>
        <taxon>Arachnida</taxon>
        <taxon>Acari</taxon>
        <taxon>Acariformes</taxon>
        <taxon>Sarcoptiformes</taxon>
        <taxon>Oribatida</taxon>
        <taxon>Brachypylina</taxon>
        <taxon>Oppioidea</taxon>
        <taxon>Oppiidae</taxon>
        <taxon>Oppiella</taxon>
    </lineage>
</organism>
<dbReference type="EMBL" id="OC933590">
    <property type="protein sequence ID" value="CAD7659930.1"/>
    <property type="molecule type" value="Genomic_DNA"/>
</dbReference>
<protein>
    <submittedName>
        <fullName evidence="1">Uncharacterized protein</fullName>
    </submittedName>
</protein>
<dbReference type="EMBL" id="CAJPVJ010018765">
    <property type="protein sequence ID" value="CAG2177068.1"/>
    <property type="molecule type" value="Genomic_DNA"/>
</dbReference>
<reference evidence="1" key="1">
    <citation type="submission" date="2020-11" db="EMBL/GenBank/DDBJ databases">
        <authorList>
            <person name="Tran Van P."/>
        </authorList>
    </citation>
    <scope>NUCLEOTIDE SEQUENCE</scope>
</reference>
<gene>
    <name evidence="1" type="ORF">ONB1V03_LOCUS16501</name>
</gene>